<keyword evidence="12" id="KW-0157">Chromophore</keyword>
<sequence length="891" mass="100029">MTLHAAATSAPGAEASGFLGIAPADRVDRRRAAWVALALVLAFAAAAPFASVVLPAVPTFVPAYDAAVLVLASIAALMLHAQYRDLHQRGFLWLACGYLFSALFALLHGLSFPDAFVSGSLFGGTQTTVWLWIVWHGATPLFVVAYALAGTARGRNGAWPLHRIAYPAVVLSAVLVATAMVYWDAHLPRLLVNAQHRSDSARVIGTVVWTVHVFAIALLIWRTRLRRLLDLWLCVSLLAALIELALSGMMISARYQLGFYIGRVYGLIGTLVMLALLLRHSVLLQARLVRAASALHDSERRYRDLFDSMGEAFYIGEAVTDRDGLVVDLQFLQENPMARRYIGRDIAGRRLSQVMPDFDREWLSIVDEVIRTGRERSLERPSPRMQRYFRYRVFRLKGRQKHVGILFQDIKPRRDAEMALRDSEERFRQFGQAASSVLWVRNAETLEMEYASAAFESISGRRCDEVVGKGFEAWLDMVHPDDREAVRRAIRRVQQGERVEQEYRIVHGETGGELWLLGTEFPMRDDDCRINRIGGIAQDATLLKKAQFRLSESEERLRSAIEVGRLATWDWNLTTGEVAWSDEHYRIEGYFPGEVVPSYEAWISRVHPDDRDAAEAAVRQAMLTGGEYAREVRFLHPDGSVHWANARGRFFYDAAGRPVRMVGSMIDTTLRREFEDAQRVLVAELQHRTRNLIAVVRSISDRTLRESADMTQFATVFSERLGSLARVQGLLSRLKEGQRVTFDELLRMELAAHLDPNDGSRFALSGPDGVTLRSSSVQPLALAIHELITNALKYGALRDPAGCLRIRWNVVDEDGRPWLHVDWRETGVLHPIAGDVPPGGGAGRELIERALPYQFGARTTYELTDTGVHCTIAMPISRRESPSPHGHDTRL</sequence>
<evidence type="ECO:0000256" key="8">
    <source>
        <dbReference type="ARBA" id="ARBA00022679"/>
    </source>
</evidence>
<feature type="domain" description="PAS" evidence="15">
    <location>
        <begin position="423"/>
        <end position="497"/>
    </location>
</feature>
<evidence type="ECO:0000256" key="2">
    <source>
        <dbReference type="ARBA" id="ARBA00012438"/>
    </source>
</evidence>
<evidence type="ECO:0000256" key="6">
    <source>
        <dbReference type="ARBA" id="ARBA00022630"/>
    </source>
</evidence>
<gene>
    <name evidence="17" type="ORF">P8609_01090</name>
</gene>
<dbReference type="Proteomes" id="UP001233535">
    <property type="component" value="Unassembled WGS sequence"/>
</dbReference>
<evidence type="ECO:0000256" key="12">
    <source>
        <dbReference type="ARBA" id="ARBA00022991"/>
    </source>
</evidence>
<evidence type="ECO:0000259" key="15">
    <source>
        <dbReference type="PROSITE" id="PS50112"/>
    </source>
</evidence>
<evidence type="ECO:0000256" key="14">
    <source>
        <dbReference type="SAM" id="Phobius"/>
    </source>
</evidence>
<dbReference type="InterPro" id="IPR001610">
    <property type="entry name" value="PAC"/>
</dbReference>
<dbReference type="InterPro" id="IPR033424">
    <property type="entry name" value="MASE4"/>
</dbReference>
<comment type="catalytic activity">
    <reaction evidence="1">
        <text>ATP + protein L-histidine = ADP + protein N-phospho-L-histidine.</text>
        <dbReference type="EC" id="2.7.13.3"/>
    </reaction>
</comment>
<evidence type="ECO:0000256" key="13">
    <source>
        <dbReference type="ARBA" id="ARBA00023170"/>
    </source>
</evidence>
<dbReference type="SUPFAM" id="SSF55785">
    <property type="entry name" value="PYP-like sensor domain (PAS domain)"/>
    <property type="match status" value="3"/>
</dbReference>
<dbReference type="RefSeq" id="WP_309260753.1">
    <property type="nucleotide sequence ID" value="NZ_JARUHG010000001.1"/>
</dbReference>
<evidence type="ECO:0000256" key="1">
    <source>
        <dbReference type="ARBA" id="ARBA00000085"/>
    </source>
</evidence>
<keyword evidence="10" id="KW-0418">Kinase</keyword>
<evidence type="ECO:0000259" key="16">
    <source>
        <dbReference type="PROSITE" id="PS50113"/>
    </source>
</evidence>
<dbReference type="EMBL" id="JARUHG010000001">
    <property type="protein sequence ID" value="MDR0181565.1"/>
    <property type="molecule type" value="Genomic_DNA"/>
</dbReference>
<dbReference type="SMART" id="SM00091">
    <property type="entry name" value="PAS"/>
    <property type="match status" value="3"/>
</dbReference>
<feature type="domain" description="PAC" evidence="16">
    <location>
        <begin position="628"/>
        <end position="680"/>
    </location>
</feature>
<dbReference type="InterPro" id="IPR011102">
    <property type="entry name" value="Sig_transdc_His_kinase_HWE"/>
</dbReference>
<feature type="transmembrane region" description="Helical" evidence="14">
    <location>
        <begin position="32"/>
        <end position="54"/>
    </location>
</feature>
<feature type="transmembrane region" description="Helical" evidence="14">
    <location>
        <begin position="60"/>
        <end position="79"/>
    </location>
</feature>
<dbReference type="Gene3D" id="3.30.450.20">
    <property type="entry name" value="PAS domain"/>
    <property type="match status" value="3"/>
</dbReference>
<dbReference type="InterPro" id="IPR052162">
    <property type="entry name" value="Sensor_kinase/Photoreceptor"/>
</dbReference>
<keyword evidence="18" id="KW-1185">Reference proteome</keyword>
<dbReference type="InterPro" id="IPR036890">
    <property type="entry name" value="HATPase_C_sf"/>
</dbReference>
<keyword evidence="7" id="KW-0288">FMN</keyword>
<feature type="domain" description="PAC" evidence="16">
    <location>
        <begin position="499"/>
        <end position="552"/>
    </location>
</feature>
<dbReference type="Pfam" id="PF17158">
    <property type="entry name" value="MASE4"/>
    <property type="match status" value="1"/>
</dbReference>
<keyword evidence="8" id="KW-0808">Transferase</keyword>
<keyword evidence="14" id="KW-0812">Transmembrane</keyword>
<keyword evidence="6" id="KW-0285">Flavoprotein</keyword>
<evidence type="ECO:0000256" key="3">
    <source>
        <dbReference type="ARBA" id="ARBA00022543"/>
    </source>
</evidence>
<dbReference type="SMART" id="SM00086">
    <property type="entry name" value="PAC"/>
    <property type="match status" value="2"/>
</dbReference>
<feature type="transmembrane region" description="Helical" evidence="14">
    <location>
        <begin position="164"/>
        <end position="183"/>
    </location>
</feature>
<dbReference type="PANTHER" id="PTHR43304">
    <property type="entry name" value="PHYTOCHROME-LIKE PROTEIN CPH1"/>
    <property type="match status" value="1"/>
</dbReference>
<keyword evidence="14" id="KW-1133">Transmembrane helix</keyword>
<keyword evidence="4" id="KW-0597">Phosphoprotein</keyword>
<dbReference type="Gene3D" id="2.10.70.100">
    <property type="match status" value="1"/>
</dbReference>
<feature type="domain" description="PAS" evidence="15">
    <location>
        <begin position="553"/>
        <end position="625"/>
    </location>
</feature>
<keyword evidence="9" id="KW-0547">Nucleotide-binding</keyword>
<dbReference type="Pfam" id="PF07536">
    <property type="entry name" value="HWE_HK"/>
    <property type="match status" value="1"/>
</dbReference>
<feature type="transmembrane region" description="Helical" evidence="14">
    <location>
        <begin position="203"/>
        <end position="221"/>
    </location>
</feature>
<keyword evidence="3" id="KW-0600">Photoreceptor protein</keyword>
<dbReference type="EC" id="2.7.13.3" evidence="2"/>
<organism evidence="17 18">
    <name type="scientific">Lysobacter arvi</name>
    <dbReference type="NCBI Taxonomy" id="3038776"/>
    <lineage>
        <taxon>Bacteria</taxon>
        <taxon>Pseudomonadati</taxon>
        <taxon>Pseudomonadota</taxon>
        <taxon>Gammaproteobacteria</taxon>
        <taxon>Lysobacterales</taxon>
        <taxon>Lysobacteraceae</taxon>
        <taxon>Lysobacter</taxon>
    </lineage>
</organism>
<proteinExistence type="predicted"/>
<evidence type="ECO:0000256" key="4">
    <source>
        <dbReference type="ARBA" id="ARBA00022553"/>
    </source>
</evidence>
<reference evidence="17 18" key="1">
    <citation type="submission" date="2023-04" db="EMBL/GenBank/DDBJ databases">
        <title>Lysobacter sp. strain UC isolated from soil sample.</title>
        <authorList>
            <person name="Choksket S."/>
            <person name="Harshvardhan F."/>
            <person name="Rana R."/>
            <person name="Patil P.B."/>
            <person name="Korpole S."/>
        </authorList>
    </citation>
    <scope>NUCLEOTIDE SEQUENCE [LARGE SCALE GENOMIC DNA]</scope>
    <source>
        <strain evidence="17 18">UC</strain>
    </source>
</reference>
<dbReference type="InterPro" id="IPR013655">
    <property type="entry name" value="PAS_fold_3"/>
</dbReference>
<dbReference type="CDD" id="cd00130">
    <property type="entry name" value="PAS"/>
    <property type="match status" value="2"/>
</dbReference>
<dbReference type="PANTHER" id="PTHR43304:SF1">
    <property type="entry name" value="PAC DOMAIN-CONTAINING PROTEIN"/>
    <property type="match status" value="1"/>
</dbReference>
<feature type="transmembrane region" description="Helical" evidence="14">
    <location>
        <begin position="91"/>
        <end position="110"/>
    </location>
</feature>
<evidence type="ECO:0000256" key="7">
    <source>
        <dbReference type="ARBA" id="ARBA00022643"/>
    </source>
</evidence>
<evidence type="ECO:0000256" key="5">
    <source>
        <dbReference type="ARBA" id="ARBA00022606"/>
    </source>
</evidence>
<dbReference type="Pfam" id="PF08447">
    <property type="entry name" value="PAS_3"/>
    <property type="match status" value="2"/>
</dbReference>
<evidence type="ECO:0000256" key="11">
    <source>
        <dbReference type="ARBA" id="ARBA00022840"/>
    </source>
</evidence>
<dbReference type="InterPro" id="IPR000014">
    <property type="entry name" value="PAS"/>
</dbReference>
<keyword evidence="11" id="KW-0067">ATP-binding</keyword>
<dbReference type="PROSITE" id="PS50113">
    <property type="entry name" value="PAC"/>
    <property type="match status" value="2"/>
</dbReference>
<evidence type="ECO:0000256" key="10">
    <source>
        <dbReference type="ARBA" id="ARBA00022777"/>
    </source>
</evidence>
<dbReference type="Gene3D" id="3.30.565.10">
    <property type="entry name" value="Histidine kinase-like ATPase, C-terminal domain"/>
    <property type="match status" value="1"/>
</dbReference>
<protein>
    <recommendedName>
        <fullName evidence="2">histidine kinase</fullName>
        <ecNumber evidence="2">2.7.13.3</ecNumber>
    </recommendedName>
</protein>
<feature type="transmembrane region" description="Helical" evidence="14">
    <location>
        <begin position="130"/>
        <end position="152"/>
    </location>
</feature>
<evidence type="ECO:0000313" key="17">
    <source>
        <dbReference type="EMBL" id="MDR0181565.1"/>
    </source>
</evidence>
<dbReference type="InterPro" id="IPR000700">
    <property type="entry name" value="PAS-assoc_C"/>
</dbReference>
<evidence type="ECO:0000256" key="9">
    <source>
        <dbReference type="ARBA" id="ARBA00022741"/>
    </source>
</evidence>
<accession>A0ABU1CBM2</accession>
<dbReference type="SMART" id="SM00911">
    <property type="entry name" value="HWE_HK"/>
    <property type="match status" value="1"/>
</dbReference>
<dbReference type="PROSITE" id="PS50112">
    <property type="entry name" value="PAS"/>
    <property type="match status" value="2"/>
</dbReference>
<evidence type="ECO:0000313" key="18">
    <source>
        <dbReference type="Proteomes" id="UP001233535"/>
    </source>
</evidence>
<dbReference type="NCBIfam" id="TIGR00229">
    <property type="entry name" value="sensory_box"/>
    <property type="match status" value="2"/>
</dbReference>
<feature type="transmembrane region" description="Helical" evidence="14">
    <location>
        <begin position="257"/>
        <end position="278"/>
    </location>
</feature>
<keyword evidence="13" id="KW-0675">Receptor</keyword>
<comment type="caution">
    <text evidence="17">The sequence shown here is derived from an EMBL/GenBank/DDBJ whole genome shotgun (WGS) entry which is preliminary data.</text>
</comment>
<keyword evidence="5" id="KW-0716">Sensory transduction</keyword>
<keyword evidence="14" id="KW-0472">Membrane</keyword>
<name>A0ABU1CBM2_9GAMM</name>
<dbReference type="InterPro" id="IPR035965">
    <property type="entry name" value="PAS-like_dom_sf"/>
</dbReference>